<organism evidence="1 2">
    <name type="scientific">Oopsacas minuta</name>
    <dbReference type="NCBI Taxonomy" id="111878"/>
    <lineage>
        <taxon>Eukaryota</taxon>
        <taxon>Metazoa</taxon>
        <taxon>Porifera</taxon>
        <taxon>Hexactinellida</taxon>
        <taxon>Hexasterophora</taxon>
        <taxon>Lyssacinosida</taxon>
        <taxon>Leucopsacidae</taxon>
        <taxon>Oopsacas</taxon>
    </lineage>
</organism>
<evidence type="ECO:0000313" key="2">
    <source>
        <dbReference type="Proteomes" id="UP001165289"/>
    </source>
</evidence>
<sequence>MAQEATRNKVVVLLQGGKHSAIEIAHLCGVNKTTVYRIKERYNKWETLNHKRGAGRPDNLRKKIALSCTKYVSNDKQKLWHEIAEEICQKRGINVSTRTVYRCLKSLVHSKPYPIRLAMLTEKNRLARIE</sequence>
<accession>A0AAV7K923</accession>
<proteinExistence type="predicted"/>
<reference evidence="1 2" key="1">
    <citation type="journal article" date="2023" name="BMC Biol.">
        <title>The compact genome of the sponge Oopsacas minuta (Hexactinellida) is lacking key metazoan core genes.</title>
        <authorList>
            <person name="Santini S."/>
            <person name="Schenkelaars Q."/>
            <person name="Jourda C."/>
            <person name="Duchesne M."/>
            <person name="Belahbib H."/>
            <person name="Rocher C."/>
            <person name="Selva M."/>
            <person name="Riesgo A."/>
            <person name="Vervoort M."/>
            <person name="Leys S.P."/>
            <person name="Kodjabachian L."/>
            <person name="Le Bivic A."/>
            <person name="Borchiellini C."/>
            <person name="Claverie J.M."/>
            <person name="Renard E."/>
        </authorList>
    </citation>
    <scope>NUCLEOTIDE SEQUENCE [LARGE SCALE GENOMIC DNA]</scope>
    <source>
        <strain evidence="1">SPO-2</strain>
    </source>
</reference>
<dbReference type="Pfam" id="PF13551">
    <property type="entry name" value="HTH_29"/>
    <property type="match status" value="1"/>
</dbReference>
<name>A0AAV7K923_9METZ</name>
<gene>
    <name evidence="1" type="ORF">LOD99_93</name>
</gene>
<comment type="caution">
    <text evidence="1">The sequence shown here is derived from an EMBL/GenBank/DDBJ whole genome shotgun (WGS) entry which is preliminary data.</text>
</comment>
<dbReference type="SUPFAM" id="SSF46689">
    <property type="entry name" value="Homeodomain-like"/>
    <property type="match status" value="1"/>
</dbReference>
<evidence type="ECO:0008006" key="3">
    <source>
        <dbReference type="Google" id="ProtNLM"/>
    </source>
</evidence>
<protein>
    <recommendedName>
        <fullName evidence="3">Transposase</fullName>
    </recommendedName>
</protein>
<dbReference type="EMBL" id="JAKMXF010000111">
    <property type="protein sequence ID" value="KAI6657345.1"/>
    <property type="molecule type" value="Genomic_DNA"/>
</dbReference>
<dbReference type="AlphaFoldDB" id="A0AAV7K923"/>
<dbReference type="InterPro" id="IPR009057">
    <property type="entry name" value="Homeodomain-like_sf"/>
</dbReference>
<keyword evidence="2" id="KW-1185">Reference proteome</keyword>
<dbReference type="Proteomes" id="UP001165289">
    <property type="component" value="Unassembled WGS sequence"/>
</dbReference>
<evidence type="ECO:0000313" key="1">
    <source>
        <dbReference type="EMBL" id="KAI6657345.1"/>
    </source>
</evidence>
<dbReference type="Gene3D" id="1.10.10.60">
    <property type="entry name" value="Homeodomain-like"/>
    <property type="match status" value="1"/>
</dbReference>